<organism evidence="7 8">
    <name type="scientific">Segatella salivae F0493</name>
    <dbReference type="NCBI Taxonomy" id="1395125"/>
    <lineage>
        <taxon>Bacteria</taxon>
        <taxon>Pseudomonadati</taxon>
        <taxon>Bacteroidota</taxon>
        <taxon>Bacteroidia</taxon>
        <taxon>Bacteroidales</taxon>
        <taxon>Prevotellaceae</taxon>
        <taxon>Segatella</taxon>
    </lineage>
</organism>
<dbReference type="NCBIfam" id="TIGR00031">
    <property type="entry name" value="UDP-GALP_mutase"/>
    <property type="match status" value="1"/>
</dbReference>
<evidence type="ECO:0000313" key="8">
    <source>
        <dbReference type="Proteomes" id="UP000017023"/>
    </source>
</evidence>
<sequence>MNSIYDYIIVGSGLFGSTFAHFARKQGKRCLVIDKRTHLGGNLYCEDVEGIHVHKYGAHIFHTNSKRVWDFVNSLVEFNRYTNSPVANYQGKLYNLPFNMNTFYQMWGVHTPAEAQSKLEEQRAEAITKMKAEGVDVPRNLEEQALALIGKDIYERLIKGYTEKQWGRKCTELPAFIIKRLPVRLVFDNNYFNDSYQGIPVGGYNKLIEALLDGVETMTGVDFFACEHAYDNLSGVHHIKNSTFDVQCKQLIFTGKIDEYFNYSLGKLDYRTVRFEQETLEMPNYQGNAVVNYTEAVIPYTRIIEHKHFEVFGQAIYDNPKTVISREYSTEWQEGMEPYYPVNDDKNNRLAQQYRTLAAQETGVVFGGRLAEYKYYDMAPIVEHVMRMFESNKG</sequence>
<evidence type="ECO:0000256" key="3">
    <source>
        <dbReference type="ARBA" id="ARBA00022630"/>
    </source>
</evidence>
<dbReference type="InterPro" id="IPR015899">
    <property type="entry name" value="UDP-GalPyranose_mutase_C"/>
</dbReference>
<evidence type="ECO:0000256" key="2">
    <source>
        <dbReference type="ARBA" id="ARBA00009321"/>
    </source>
</evidence>
<dbReference type="PANTHER" id="PTHR21197">
    <property type="entry name" value="UDP-GALACTOPYRANOSE MUTASE"/>
    <property type="match status" value="1"/>
</dbReference>
<keyword evidence="4" id="KW-0274">FAD</keyword>
<dbReference type="Gene3D" id="3.40.50.720">
    <property type="entry name" value="NAD(P)-binding Rossmann-like Domain"/>
    <property type="match status" value="3"/>
</dbReference>
<dbReference type="Pfam" id="PF13450">
    <property type="entry name" value="NAD_binding_8"/>
    <property type="match status" value="1"/>
</dbReference>
<dbReference type="PANTHER" id="PTHR21197:SF0">
    <property type="entry name" value="UDP-GALACTOPYRANOSE MUTASE"/>
    <property type="match status" value="1"/>
</dbReference>
<feature type="domain" description="UDP-galactopyranose mutase C-terminal" evidence="6">
    <location>
        <begin position="157"/>
        <end position="375"/>
    </location>
</feature>
<dbReference type="GeneID" id="78496857"/>
<dbReference type="GO" id="GO:0005829">
    <property type="term" value="C:cytosol"/>
    <property type="evidence" value="ECO:0007669"/>
    <property type="project" value="TreeGrafter"/>
</dbReference>
<dbReference type="PATRIC" id="fig|1395125.3.peg.108"/>
<dbReference type="SUPFAM" id="SSF51971">
    <property type="entry name" value="Nucleotide-binding domain"/>
    <property type="match status" value="1"/>
</dbReference>
<accession>U2KWQ4</accession>
<evidence type="ECO:0000259" key="6">
    <source>
        <dbReference type="Pfam" id="PF03275"/>
    </source>
</evidence>
<dbReference type="EC" id="5.4.99.9" evidence="7"/>
<name>U2KWQ4_9BACT</name>
<evidence type="ECO:0000313" key="7">
    <source>
        <dbReference type="EMBL" id="ERK02897.1"/>
    </source>
</evidence>
<evidence type="ECO:0000256" key="1">
    <source>
        <dbReference type="ARBA" id="ARBA00001974"/>
    </source>
</evidence>
<comment type="similarity">
    <text evidence="2">Belongs to the UDP-galactopyranose/dTDP-fucopyranose mutase family.</text>
</comment>
<evidence type="ECO:0000256" key="5">
    <source>
        <dbReference type="ARBA" id="ARBA00023235"/>
    </source>
</evidence>
<comment type="caution">
    <text evidence="7">The sequence shown here is derived from an EMBL/GenBank/DDBJ whole genome shotgun (WGS) entry which is preliminary data.</text>
</comment>
<reference evidence="7 8" key="1">
    <citation type="submission" date="2013-08" db="EMBL/GenBank/DDBJ databases">
        <authorList>
            <person name="Durkin A.S."/>
            <person name="Haft D.R."/>
            <person name="McCorrison J."/>
            <person name="Torralba M."/>
            <person name="Gillis M."/>
            <person name="Haft D.H."/>
            <person name="Methe B."/>
            <person name="Sutton G."/>
            <person name="Nelson K.E."/>
        </authorList>
    </citation>
    <scope>NUCLEOTIDE SEQUENCE [LARGE SCALE GENOMIC DNA]</scope>
    <source>
        <strain evidence="7 8">F0493</strain>
    </source>
</reference>
<keyword evidence="5 7" id="KW-0413">Isomerase</keyword>
<proteinExistence type="inferred from homology"/>
<dbReference type="Pfam" id="PF03275">
    <property type="entry name" value="GLF"/>
    <property type="match status" value="1"/>
</dbReference>
<dbReference type="Proteomes" id="UP000017023">
    <property type="component" value="Unassembled WGS sequence"/>
</dbReference>
<dbReference type="EMBL" id="AWGW01000003">
    <property type="protein sequence ID" value="ERK02897.1"/>
    <property type="molecule type" value="Genomic_DNA"/>
</dbReference>
<comment type="cofactor">
    <cofactor evidence="1">
        <name>FAD</name>
        <dbReference type="ChEBI" id="CHEBI:57692"/>
    </cofactor>
</comment>
<dbReference type="GO" id="GO:0008767">
    <property type="term" value="F:UDP-galactopyranose mutase activity"/>
    <property type="evidence" value="ECO:0007669"/>
    <property type="project" value="UniProtKB-EC"/>
</dbReference>
<dbReference type="SUPFAM" id="SSF54373">
    <property type="entry name" value="FAD-linked reductases, C-terminal domain"/>
    <property type="match status" value="1"/>
</dbReference>
<dbReference type="InterPro" id="IPR004379">
    <property type="entry name" value="UDP-GALP_mutase"/>
</dbReference>
<protein>
    <submittedName>
        <fullName evidence="7">UDP-galactopyranose mutase</fullName>
        <ecNumber evidence="7">5.4.99.9</ecNumber>
    </submittedName>
</protein>
<evidence type="ECO:0000256" key="4">
    <source>
        <dbReference type="ARBA" id="ARBA00022827"/>
    </source>
</evidence>
<dbReference type="RefSeq" id="WP_021824356.1">
    <property type="nucleotide sequence ID" value="NZ_AWGW01000003.1"/>
</dbReference>
<dbReference type="GO" id="GO:0050660">
    <property type="term" value="F:flavin adenine dinucleotide binding"/>
    <property type="evidence" value="ECO:0007669"/>
    <property type="project" value="TreeGrafter"/>
</dbReference>
<dbReference type="AlphaFoldDB" id="U2KWQ4"/>
<keyword evidence="3" id="KW-0285">Flavoprotein</keyword>
<gene>
    <name evidence="7" type="primary">glf</name>
    <name evidence="7" type="ORF">HMPREF9145_1634</name>
</gene>